<feature type="domain" description="KANL3/Tex30 alpha/beta hydrolase-like" evidence="1">
    <location>
        <begin position="31"/>
        <end position="179"/>
    </location>
</feature>
<dbReference type="Pfam" id="PF20408">
    <property type="entry name" value="Abhydrolase_11"/>
    <property type="match status" value="1"/>
</dbReference>
<name>A0ABP8JVH5_9MICO</name>
<dbReference type="InterPro" id="IPR026555">
    <property type="entry name" value="NSL3/Tex30"/>
</dbReference>
<comment type="caution">
    <text evidence="2">The sequence shown here is derived from an EMBL/GenBank/DDBJ whole genome shotgun (WGS) entry which is preliminary data.</text>
</comment>
<dbReference type="SUPFAM" id="SSF53474">
    <property type="entry name" value="alpha/beta-Hydrolases"/>
    <property type="match status" value="1"/>
</dbReference>
<evidence type="ECO:0000259" key="1">
    <source>
        <dbReference type="Pfam" id="PF20408"/>
    </source>
</evidence>
<protein>
    <recommendedName>
        <fullName evidence="1">KANL3/Tex30 alpha/beta hydrolase-like domain-containing protein</fullName>
    </recommendedName>
</protein>
<dbReference type="RefSeq" id="WP_159900523.1">
    <property type="nucleotide sequence ID" value="NZ_BAABFX010000026.1"/>
</dbReference>
<accession>A0ABP8JVH5</accession>
<dbReference type="PANTHER" id="PTHR13136">
    <property type="entry name" value="TESTIS DEVELOPMENT PROTEIN PRTD"/>
    <property type="match status" value="1"/>
</dbReference>
<reference evidence="3" key="1">
    <citation type="journal article" date="2019" name="Int. J. Syst. Evol. Microbiol.">
        <title>The Global Catalogue of Microorganisms (GCM) 10K type strain sequencing project: providing services to taxonomists for standard genome sequencing and annotation.</title>
        <authorList>
            <consortium name="The Broad Institute Genomics Platform"/>
            <consortium name="The Broad Institute Genome Sequencing Center for Infectious Disease"/>
            <person name="Wu L."/>
            <person name="Ma J."/>
        </authorList>
    </citation>
    <scope>NUCLEOTIDE SEQUENCE [LARGE SCALE GENOMIC DNA]</scope>
    <source>
        <strain evidence="3">JCM 17738</strain>
    </source>
</reference>
<dbReference type="Proteomes" id="UP001500390">
    <property type="component" value="Unassembled WGS sequence"/>
</dbReference>
<evidence type="ECO:0000313" key="3">
    <source>
        <dbReference type="Proteomes" id="UP001500390"/>
    </source>
</evidence>
<dbReference type="InterPro" id="IPR046879">
    <property type="entry name" value="KANL3/Tex30_Abhydrolase"/>
</dbReference>
<dbReference type="EMBL" id="BAABFX010000026">
    <property type="protein sequence ID" value="GAA4396360.1"/>
    <property type="molecule type" value="Genomic_DNA"/>
</dbReference>
<sequence>MTRRERTAIVETPDGPARATVTQPDGIPLGLLVLGHGAGGLRWTDDVTVSRDAAADAGWAVALVDQPWRVAGRRIGGRPASLDRAWLAVLPTLHAHRPSGGPLVVGGRSAGARVACRTAAEVKADAVLALSFPLHPPGRPERSRGEELREPGRHGIPVHVVQGASDAFGTPEEVREILTGAAVHEVPGTHSLERSAALVARAVTSALSRC</sequence>
<evidence type="ECO:0000313" key="2">
    <source>
        <dbReference type="EMBL" id="GAA4396360.1"/>
    </source>
</evidence>
<organism evidence="2 3">
    <name type="scientific">Ornithinibacter aureus</name>
    <dbReference type="NCBI Taxonomy" id="622664"/>
    <lineage>
        <taxon>Bacteria</taxon>
        <taxon>Bacillati</taxon>
        <taxon>Actinomycetota</taxon>
        <taxon>Actinomycetes</taxon>
        <taxon>Micrococcales</taxon>
        <taxon>Intrasporangiaceae</taxon>
        <taxon>Ornithinibacter</taxon>
    </lineage>
</organism>
<dbReference type="PANTHER" id="PTHR13136:SF11">
    <property type="entry name" value="TESTIS-EXPRESSED PROTEIN 30"/>
    <property type="match status" value="1"/>
</dbReference>
<gene>
    <name evidence="2" type="ORF">GCM10023153_19270</name>
</gene>
<proteinExistence type="predicted"/>
<dbReference type="InterPro" id="IPR029058">
    <property type="entry name" value="AB_hydrolase_fold"/>
</dbReference>
<dbReference type="Gene3D" id="3.40.50.1820">
    <property type="entry name" value="alpha/beta hydrolase"/>
    <property type="match status" value="1"/>
</dbReference>
<keyword evidence="3" id="KW-1185">Reference proteome</keyword>